<feature type="compositionally biased region" description="Acidic residues" evidence="1">
    <location>
        <begin position="123"/>
        <end position="134"/>
    </location>
</feature>
<dbReference type="STRING" id="1586267.GCA_001418685_01872"/>
<feature type="compositionally biased region" description="Basic and acidic residues" evidence="1">
    <location>
        <begin position="111"/>
        <end position="122"/>
    </location>
</feature>
<dbReference type="Proteomes" id="UP000182761">
    <property type="component" value="Unassembled WGS sequence"/>
</dbReference>
<name>A0A0X3ARZ5_9FLAO</name>
<evidence type="ECO:0000313" key="3">
    <source>
        <dbReference type="Proteomes" id="UP000182761"/>
    </source>
</evidence>
<accession>A0A0X3ARZ5</accession>
<gene>
    <name evidence="2" type="ORF">Ga0061079_11418</name>
</gene>
<reference evidence="2 3" key="1">
    <citation type="submission" date="2016-01" db="EMBL/GenBank/DDBJ databases">
        <authorList>
            <person name="McClelland M."/>
            <person name="Jain A."/>
            <person name="Saraogi P."/>
            <person name="Mendelson R."/>
            <person name="Westerman R."/>
            <person name="SanMiguel P."/>
            <person name="Csonka L."/>
        </authorList>
    </citation>
    <scope>NUCLEOTIDE SEQUENCE [LARGE SCALE GENOMIC DNA]</scope>
    <source>
        <strain evidence="2 3">R-53146</strain>
    </source>
</reference>
<dbReference type="EMBL" id="FCOR01000014">
    <property type="protein sequence ID" value="CVK17003.1"/>
    <property type="molecule type" value="Genomic_DNA"/>
</dbReference>
<feature type="region of interest" description="Disordered" evidence="1">
    <location>
        <begin position="111"/>
        <end position="134"/>
    </location>
</feature>
<proteinExistence type="predicted"/>
<organism evidence="2 3">
    <name type="scientific">Apibacter mensalis</name>
    <dbReference type="NCBI Taxonomy" id="1586267"/>
    <lineage>
        <taxon>Bacteria</taxon>
        <taxon>Pseudomonadati</taxon>
        <taxon>Bacteroidota</taxon>
        <taxon>Flavobacteriia</taxon>
        <taxon>Flavobacteriales</taxon>
        <taxon>Weeksellaceae</taxon>
        <taxon>Apibacter</taxon>
    </lineage>
</organism>
<keyword evidence="3" id="KW-1185">Reference proteome</keyword>
<sequence length="232" mass="27439">MNVKEIFQKEVLEEIKSIAGEISRVQSFSGLLSHQQKIQSLYEKFIFLKQLSTSKYQQILENAESNERVQEKKVEVRDFYETTKEQVSKEFENIASTKNENVENNVNREEKAVENTHKKELEATSEDIEKSEEEDFRKKDSLTIQIAEIKPHEKNRILRPINLDFNDSIAFISQLFNGSKSDMDAEFTHLNQTQSIEEAKKWMEEMFVKYNWKNKEEYVERLSGLIVHRFDS</sequence>
<dbReference type="RefSeq" id="WP_055426178.1">
    <property type="nucleotide sequence ID" value="NZ_FCOR01000014.1"/>
</dbReference>
<evidence type="ECO:0000313" key="2">
    <source>
        <dbReference type="EMBL" id="CVK17003.1"/>
    </source>
</evidence>
<dbReference type="AlphaFoldDB" id="A0A0X3ARZ5"/>
<evidence type="ECO:0000256" key="1">
    <source>
        <dbReference type="SAM" id="MobiDB-lite"/>
    </source>
</evidence>
<dbReference type="OrthoDB" id="1100725at2"/>
<protein>
    <submittedName>
        <fullName evidence="2">Uncharacterized protein</fullName>
    </submittedName>
</protein>